<dbReference type="Pfam" id="PF00293">
    <property type="entry name" value="NUDIX"/>
    <property type="match status" value="1"/>
</dbReference>
<name>A0A6L5Z5M3_9RHOB</name>
<comment type="cofactor">
    <cofactor evidence="1">
        <name>Mg(2+)</name>
        <dbReference type="ChEBI" id="CHEBI:18420"/>
    </cofactor>
</comment>
<dbReference type="InterPro" id="IPR015797">
    <property type="entry name" value="NUDIX_hydrolase-like_dom_sf"/>
</dbReference>
<evidence type="ECO:0000259" key="4">
    <source>
        <dbReference type="PROSITE" id="PS51462"/>
    </source>
</evidence>
<dbReference type="InterPro" id="IPR000086">
    <property type="entry name" value="NUDIX_hydrolase_dom"/>
</dbReference>
<evidence type="ECO:0000313" key="6">
    <source>
        <dbReference type="Proteomes" id="UP000474957"/>
    </source>
</evidence>
<dbReference type="InterPro" id="IPR020084">
    <property type="entry name" value="NUDIX_hydrolase_CS"/>
</dbReference>
<dbReference type="RefSeq" id="WP_154448321.1">
    <property type="nucleotide sequence ID" value="NZ_WIND01000018.1"/>
</dbReference>
<dbReference type="EMBL" id="WIND01000018">
    <property type="protein sequence ID" value="MSU91302.1"/>
    <property type="molecule type" value="Genomic_DNA"/>
</dbReference>
<sequence>MTEQAAFPLYGALENPGTTRGALVAVRDRQGRELMQLRDHRPGVAHPGCWGFFGGGVEPGETLLEAALRELQEETGLTPPAAALHPFGQVQSSSRRRTRLFVFAAELDVGPADIRLGEGAGFAFLAPAQLRALPLVPALVPLIEAYLAD</sequence>
<keyword evidence="6" id="KW-1185">Reference proteome</keyword>
<comment type="caution">
    <text evidence="5">The sequence shown here is derived from an EMBL/GenBank/DDBJ whole genome shotgun (WGS) entry which is preliminary data.</text>
</comment>
<evidence type="ECO:0000256" key="1">
    <source>
        <dbReference type="ARBA" id="ARBA00001946"/>
    </source>
</evidence>
<keyword evidence="2 3" id="KW-0378">Hydrolase</keyword>
<dbReference type="SUPFAM" id="SSF55811">
    <property type="entry name" value="Nudix"/>
    <property type="match status" value="1"/>
</dbReference>
<proteinExistence type="inferred from homology"/>
<evidence type="ECO:0000256" key="2">
    <source>
        <dbReference type="ARBA" id="ARBA00022801"/>
    </source>
</evidence>
<dbReference type="PROSITE" id="PS51462">
    <property type="entry name" value="NUDIX"/>
    <property type="match status" value="1"/>
</dbReference>
<reference evidence="5 6" key="1">
    <citation type="submission" date="2019-10" db="EMBL/GenBank/DDBJ databases">
        <title>Cognatihalovulum marinum gen. nov. sp. nov., a new member of the family Rhodobacteraceae isolated from deep seawater of the Northwest Indian Ocean.</title>
        <authorList>
            <person name="Ruan C."/>
            <person name="Wang J."/>
            <person name="Zheng X."/>
            <person name="Song L."/>
            <person name="Zhu Y."/>
            <person name="Huang Y."/>
            <person name="Lu Z."/>
            <person name="Du W."/>
            <person name="Huang L."/>
            <person name="Dai X."/>
        </authorList>
    </citation>
    <scope>NUCLEOTIDE SEQUENCE [LARGE SCALE GENOMIC DNA]</scope>
    <source>
        <strain evidence="5 6">2CG4</strain>
    </source>
</reference>
<dbReference type="PRINTS" id="PR00502">
    <property type="entry name" value="NUDIXFAMILY"/>
</dbReference>
<evidence type="ECO:0000256" key="3">
    <source>
        <dbReference type="RuleBase" id="RU003476"/>
    </source>
</evidence>
<feature type="domain" description="Nudix hydrolase" evidence="4">
    <location>
        <begin position="17"/>
        <end position="147"/>
    </location>
</feature>
<organism evidence="5 6">
    <name type="scientific">Halovulum marinum</name>
    <dbReference type="NCBI Taxonomy" id="2662447"/>
    <lineage>
        <taxon>Bacteria</taxon>
        <taxon>Pseudomonadati</taxon>
        <taxon>Pseudomonadota</taxon>
        <taxon>Alphaproteobacteria</taxon>
        <taxon>Rhodobacterales</taxon>
        <taxon>Paracoccaceae</taxon>
        <taxon>Halovulum</taxon>
    </lineage>
</organism>
<comment type="similarity">
    <text evidence="3">Belongs to the Nudix hydrolase family.</text>
</comment>
<dbReference type="CDD" id="cd18882">
    <property type="entry name" value="NUDIX_Hydrolase"/>
    <property type="match status" value="1"/>
</dbReference>
<dbReference type="PANTHER" id="PTHR43046">
    <property type="entry name" value="GDP-MANNOSE MANNOSYL HYDROLASE"/>
    <property type="match status" value="1"/>
</dbReference>
<accession>A0A6L5Z5M3</accession>
<dbReference type="PROSITE" id="PS00893">
    <property type="entry name" value="NUDIX_BOX"/>
    <property type="match status" value="1"/>
</dbReference>
<gene>
    <name evidence="5" type="ORF">GE300_17105</name>
</gene>
<dbReference type="Gene3D" id="3.90.79.10">
    <property type="entry name" value="Nucleoside Triphosphate Pyrophosphohydrolase"/>
    <property type="match status" value="1"/>
</dbReference>
<dbReference type="AlphaFoldDB" id="A0A6L5Z5M3"/>
<dbReference type="InterPro" id="IPR020476">
    <property type="entry name" value="Nudix_hydrolase"/>
</dbReference>
<dbReference type="Proteomes" id="UP000474957">
    <property type="component" value="Unassembled WGS sequence"/>
</dbReference>
<evidence type="ECO:0000313" key="5">
    <source>
        <dbReference type="EMBL" id="MSU91302.1"/>
    </source>
</evidence>
<dbReference type="PANTHER" id="PTHR43046:SF14">
    <property type="entry name" value="MUTT_NUDIX FAMILY PROTEIN"/>
    <property type="match status" value="1"/>
</dbReference>
<dbReference type="GO" id="GO:0016787">
    <property type="term" value="F:hydrolase activity"/>
    <property type="evidence" value="ECO:0007669"/>
    <property type="project" value="UniProtKB-KW"/>
</dbReference>
<protein>
    <submittedName>
        <fullName evidence="5">NUDIX domain-containing protein</fullName>
    </submittedName>
</protein>